<dbReference type="GO" id="GO:0003735">
    <property type="term" value="F:structural constituent of ribosome"/>
    <property type="evidence" value="ECO:0007669"/>
    <property type="project" value="InterPro"/>
</dbReference>
<evidence type="ECO:0000256" key="1">
    <source>
        <dbReference type="ARBA" id="ARBA00008760"/>
    </source>
</evidence>
<name>A0A316V1S1_9BASI</name>
<dbReference type="GeneID" id="37021527"/>
<dbReference type="InParanoid" id="A0A316V1S1"/>
<evidence type="ECO:0000313" key="7">
    <source>
        <dbReference type="Proteomes" id="UP000245771"/>
    </source>
</evidence>
<keyword evidence="2" id="KW-0689">Ribosomal protein</keyword>
<dbReference type="InterPro" id="IPR034704">
    <property type="entry name" value="Ribosomal_bL28/bL31-like_sf"/>
</dbReference>
<proteinExistence type="inferred from homology"/>
<accession>A0A316V1S1</accession>
<dbReference type="InterPro" id="IPR026569">
    <property type="entry name" value="Ribosomal_bL28"/>
</dbReference>
<evidence type="ECO:0000256" key="3">
    <source>
        <dbReference type="ARBA" id="ARBA00023274"/>
    </source>
</evidence>
<dbReference type="OrthoDB" id="361870at2759"/>
<dbReference type="Proteomes" id="UP000245771">
    <property type="component" value="Unassembled WGS sequence"/>
</dbReference>
<dbReference type="STRING" id="1280837.A0A316V1S1"/>
<dbReference type="Gene3D" id="2.30.170.40">
    <property type="entry name" value="Ribosomal protein L28/L24"/>
    <property type="match status" value="1"/>
</dbReference>
<protein>
    <recommendedName>
        <fullName evidence="4">Large ribosomal subunit protein bL28m</fullName>
    </recommendedName>
</protein>
<dbReference type="AlphaFoldDB" id="A0A316V1S1"/>
<dbReference type="PANTHER" id="PTHR13528">
    <property type="entry name" value="39S RIBOSOMAL PROTEIN L28, MITOCHONDRIAL"/>
    <property type="match status" value="1"/>
</dbReference>
<comment type="similarity">
    <text evidence="1">Belongs to the bacterial ribosomal protein bL28 family.</text>
</comment>
<dbReference type="GO" id="GO:0005762">
    <property type="term" value="C:mitochondrial large ribosomal subunit"/>
    <property type="evidence" value="ECO:0007669"/>
    <property type="project" value="TreeGrafter"/>
</dbReference>
<gene>
    <name evidence="6" type="ORF">FA14DRAFT_162742</name>
</gene>
<evidence type="ECO:0000256" key="2">
    <source>
        <dbReference type="ARBA" id="ARBA00022980"/>
    </source>
</evidence>
<reference evidence="6 7" key="1">
    <citation type="journal article" date="2018" name="Mol. Biol. Evol.">
        <title>Broad Genomic Sampling Reveals a Smut Pathogenic Ancestry of the Fungal Clade Ustilaginomycotina.</title>
        <authorList>
            <person name="Kijpornyongpan T."/>
            <person name="Mondo S.J."/>
            <person name="Barry K."/>
            <person name="Sandor L."/>
            <person name="Lee J."/>
            <person name="Lipzen A."/>
            <person name="Pangilinan J."/>
            <person name="LaButti K."/>
            <person name="Hainaut M."/>
            <person name="Henrissat B."/>
            <person name="Grigoriev I.V."/>
            <person name="Spatafora J.W."/>
            <person name="Aime M.C."/>
        </authorList>
    </citation>
    <scope>NUCLEOTIDE SEQUENCE [LARGE SCALE GENOMIC DNA]</scope>
    <source>
        <strain evidence="6 7">MCA 3882</strain>
    </source>
</reference>
<evidence type="ECO:0000256" key="4">
    <source>
        <dbReference type="ARBA" id="ARBA00035269"/>
    </source>
</evidence>
<feature type="compositionally biased region" description="Low complexity" evidence="5">
    <location>
        <begin position="23"/>
        <end position="38"/>
    </location>
</feature>
<organism evidence="6 7">
    <name type="scientific">Meira miltonrushii</name>
    <dbReference type="NCBI Taxonomy" id="1280837"/>
    <lineage>
        <taxon>Eukaryota</taxon>
        <taxon>Fungi</taxon>
        <taxon>Dikarya</taxon>
        <taxon>Basidiomycota</taxon>
        <taxon>Ustilaginomycotina</taxon>
        <taxon>Exobasidiomycetes</taxon>
        <taxon>Exobasidiales</taxon>
        <taxon>Brachybasidiaceae</taxon>
        <taxon>Meira</taxon>
    </lineage>
</organism>
<evidence type="ECO:0000256" key="5">
    <source>
        <dbReference type="SAM" id="MobiDB-lite"/>
    </source>
</evidence>
<feature type="region of interest" description="Disordered" evidence="5">
    <location>
        <begin position="151"/>
        <end position="170"/>
    </location>
</feature>
<evidence type="ECO:0000313" key="6">
    <source>
        <dbReference type="EMBL" id="PWN31497.1"/>
    </source>
</evidence>
<dbReference type="SUPFAM" id="SSF143800">
    <property type="entry name" value="L28p-like"/>
    <property type="match status" value="1"/>
</dbReference>
<feature type="region of interest" description="Disordered" evidence="5">
    <location>
        <begin position="9"/>
        <end position="38"/>
    </location>
</feature>
<sequence>MFITSILRTSRTTYRGARGSGAGNSSKTSARSSPASRSTLTQAVQSGNVFKRSQRGLYDSSVLQTGNSIPKSIQKTLRNWKPNVQNKSLRSNILDTVIQTRVTSRALRTISKYGGLDAYLQRRDDKHLVTFGRTIRSAIAATVRERQLQGPLSAEESFQHVQRTEGQKQL</sequence>
<dbReference type="Pfam" id="PF00830">
    <property type="entry name" value="Ribosomal_L28"/>
    <property type="match status" value="1"/>
</dbReference>
<keyword evidence="7" id="KW-1185">Reference proteome</keyword>
<dbReference type="RefSeq" id="XP_025351799.1">
    <property type="nucleotide sequence ID" value="XM_025499746.1"/>
</dbReference>
<dbReference type="FunFam" id="2.30.170.40:FF:000003">
    <property type="entry name" value="54S ribosomal protein L24"/>
    <property type="match status" value="1"/>
</dbReference>
<dbReference type="PANTHER" id="PTHR13528:SF2">
    <property type="entry name" value="LARGE RIBOSOMAL SUBUNIT PROTEIN BL28M"/>
    <property type="match status" value="1"/>
</dbReference>
<dbReference type="EMBL" id="KZ819608">
    <property type="protein sequence ID" value="PWN31497.1"/>
    <property type="molecule type" value="Genomic_DNA"/>
</dbReference>
<dbReference type="InterPro" id="IPR037147">
    <property type="entry name" value="Ribosomal_bL28_sf"/>
</dbReference>
<keyword evidence="3" id="KW-0687">Ribonucleoprotein</keyword>